<feature type="non-terminal residue" evidence="2">
    <location>
        <position position="1"/>
    </location>
</feature>
<evidence type="ECO:0000313" key="2">
    <source>
        <dbReference type="EMBL" id="GAF91518.1"/>
    </source>
</evidence>
<dbReference type="EMBL" id="BARS01010256">
    <property type="protein sequence ID" value="GAF91518.1"/>
    <property type="molecule type" value="Genomic_DNA"/>
</dbReference>
<accession>X0TDC9</accession>
<sequence length="242" mass="26125">PFPADSVAEAIVVIDSMDIRAKEDGNGDGPFITLSRERGAYDLMDLRNGVTASLVNLDVPAGRYDLVRLFVDSAYVVLNEEGMTYSLRVPSGYNTGLKVFIRPEIEVIGGITSELLIDIDVSKSLLVQRVGESPNTELRFTFKPVIRAVNNSTAGRITGTVTDTSSTPVLIPDAQVSLYQDTLMTSTFTEATGEYALIGLEAGIYRMITYAAGYDSLKVEGVEVKAATATPQDFALTPLPEE</sequence>
<dbReference type="Pfam" id="PF14321">
    <property type="entry name" value="DUF4382"/>
    <property type="match status" value="1"/>
</dbReference>
<comment type="caution">
    <text evidence="2">The sequence shown here is derived from an EMBL/GenBank/DDBJ whole genome shotgun (WGS) entry which is preliminary data.</text>
</comment>
<feature type="domain" description="DUF4382" evidence="1">
    <location>
        <begin position="3"/>
        <end position="127"/>
    </location>
</feature>
<dbReference type="Gene3D" id="2.60.40.1120">
    <property type="entry name" value="Carboxypeptidase-like, regulatory domain"/>
    <property type="match status" value="1"/>
</dbReference>
<gene>
    <name evidence="2" type="ORF">S01H1_19061</name>
</gene>
<organism evidence="2">
    <name type="scientific">marine sediment metagenome</name>
    <dbReference type="NCBI Taxonomy" id="412755"/>
    <lineage>
        <taxon>unclassified sequences</taxon>
        <taxon>metagenomes</taxon>
        <taxon>ecological metagenomes</taxon>
    </lineage>
</organism>
<name>X0TDC9_9ZZZZ</name>
<reference evidence="2" key="1">
    <citation type="journal article" date="2014" name="Front. Microbiol.">
        <title>High frequency of phylogenetically diverse reductive dehalogenase-homologous genes in deep subseafloor sedimentary metagenomes.</title>
        <authorList>
            <person name="Kawai M."/>
            <person name="Futagami T."/>
            <person name="Toyoda A."/>
            <person name="Takaki Y."/>
            <person name="Nishi S."/>
            <person name="Hori S."/>
            <person name="Arai W."/>
            <person name="Tsubouchi T."/>
            <person name="Morono Y."/>
            <person name="Uchiyama I."/>
            <person name="Ito T."/>
            <person name="Fujiyama A."/>
            <person name="Inagaki F."/>
            <person name="Takami H."/>
        </authorList>
    </citation>
    <scope>NUCLEOTIDE SEQUENCE</scope>
    <source>
        <strain evidence="2">Expedition CK06-06</strain>
    </source>
</reference>
<evidence type="ECO:0000259" key="1">
    <source>
        <dbReference type="Pfam" id="PF14321"/>
    </source>
</evidence>
<dbReference type="InterPro" id="IPR025491">
    <property type="entry name" value="DUF4382"/>
</dbReference>
<dbReference type="Pfam" id="PF13620">
    <property type="entry name" value="CarboxypepD_reg"/>
    <property type="match status" value="1"/>
</dbReference>
<dbReference type="SUPFAM" id="SSF49464">
    <property type="entry name" value="Carboxypeptidase regulatory domain-like"/>
    <property type="match status" value="1"/>
</dbReference>
<dbReference type="AlphaFoldDB" id="X0TDC9"/>
<proteinExistence type="predicted"/>
<protein>
    <recommendedName>
        <fullName evidence="1">DUF4382 domain-containing protein</fullName>
    </recommendedName>
</protein>
<dbReference type="InterPro" id="IPR008969">
    <property type="entry name" value="CarboxyPept-like_regulatory"/>
</dbReference>